<reference evidence="2" key="2">
    <citation type="submission" date="2019-07" db="EMBL/GenBank/DDBJ databases">
        <authorList>
            <person name="Yang Y."/>
            <person name="Bocs S."/>
            <person name="Baudouin L."/>
        </authorList>
    </citation>
    <scope>NUCLEOTIDE SEQUENCE</scope>
    <source>
        <tissue evidence="2">Spear leaf of Hainan Tall coconut</tissue>
    </source>
</reference>
<comment type="caution">
    <text evidence="2">The sequence shown here is derived from an EMBL/GenBank/DDBJ whole genome shotgun (WGS) entry which is preliminary data.</text>
</comment>
<protein>
    <submittedName>
        <fullName evidence="2">Uncharacterized protein</fullName>
    </submittedName>
</protein>
<evidence type="ECO:0000313" key="2">
    <source>
        <dbReference type="EMBL" id="KAG1358562.1"/>
    </source>
</evidence>
<keyword evidence="3" id="KW-1185">Reference proteome</keyword>
<sequence>MSVDADDGSQESSEADNEVRDEAGVDDDDCMEESSKAQDKKKADFSKASGRWSQCNEDKVEEEKMHLALFKLNTEQDELVQKLILQTANLKSKFADVWSTFRNHSSRKMRYCLGMPMMLLSTGNALPWYGQSTFPPSMELRVDCNITSGFP</sequence>
<dbReference type="Proteomes" id="UP000797356">
    <property type="component" value="Chromosome 8"/>
</dbReference>
<evidence type="ECO:0000256" key="1">
    <source>
        <dbReference type="SAM" id="MobiDB-lite"/>
    </source>
</evidence>
<proteinExistence type="predicted"/>
<dbReference type="EMBL" id="CM017879">
    <property type="protein sequence ID" value="KAG1358562.1"/>
    <property type="molecule type" value="Genomic_DNA"/>
</dbReference>
<evidence type="ECO:0000313" key="3">
    <source>
        <dbReference type="Proteomes" id="UP000797356"/>
    </source>
</evidence>
<organism evidence="2 3">
    <name type="scientific">Cocos nucifera</name>
    <name type="common">Coconut palm</name>
    <dbReference type="NCBI Taxonomy" id="13894"/>
    <lineage>
        <taxon>Eukaryota</taxon>
        <taxon>Viridiplantae</taxon>
        <taxon>Streptophyta</taxon>
        <taxon>Embryophyta</taxon>
        <taxon>Tracheophyta</taxon>
        <taxon>Spermatophyta</taxon>
        <taxon>Magnoliopsida</taxon>
        <taxon>Liliopsida</taxon>
        <taxon>Arecaceae</taxon>
        <taxon>Arecoideae</taxon>
        <taxon>Cocoseae</taxon>
        <taxon>Attaleinae</taxon>
        <taxon>Cocos</taxon>
    </lineage>
</organism>
<feature type="compositionally biased region" description="Basic and acidic residues" evidence="1">
    <location>
        <begin position="33"/>
        <end position="45"/>
    </location>
</feature>
<accession>A0A8K0IH13</accession>
<reference evidence="2" key="1">
    <citation type="journal article" date="2017" name="Gigascience">
        <title>The genome draft of coconut (Cocos nucifera).</title>
        <authorList>
            <person name="Xiao Y."/>
            <person name="Xu P."/>
            <person name="Fan H."/>
            <person name="Baudouin L."/>
            <person name="Xia W."/>
            <person name="Bocs S."/>
            <person name="Xu J."/>
            <person name="Li Q."/>
            <person name="Guo A."/>
            <person name="Zhou L."/>
            <person name="Li J."/>
            <person name="Wu Y."/>
            <person name="Ma Z."/>
            <person name="Armero A."/>
            <person name="Issali A.E."/>
            <person name="Liu N."/>
            <person name="Peng M."/>
            <person name="Yang Y."/>
        </authorList>
    </citation>
    <scope>NUCLEOTIDE SEQUENCE</scope>
    <source>
        <tissue evidence="2">Spear leaf of Hainan Tall coconut</tissue>
    </source>
</reference>
<dbReference type="AlphaFoldDB" id="A0A8K0IH13"/>
<feature type="compositionally biased region" description="Acidic residues" evidence="1">
    <location>
        <begin position="1"/>
        <end position="16"/>
    </location>
</feature>
<feature type="region of interest" description="Disordered" evidence="1">
    <location>
        <begin position="1"/>
        <end position="57"/>
    </location>
</feature>
<gene>
    <name evidence="2" type="ORF">COCNU_08G000080</name>
</gene>
<name>A0A8K0IH13_COCNU</name>